<dbReference type="OrthoDB" id="5154014at2759"/>
<gene>
    <name evidence="2" type="ORF">BU16DRAFT_621399</name>
</gene>
<keyword evidence="1" id="KW-0812">Transmembrane</keyword>
<dbReference type="EMBL" id="MU004196">
    <property type="protein sequence ID" value="KAF2490683.1"/>
    <property type="molecule type" value="Genomic_DNA"/>
</dbReference>
<evidence type="ECO:0000256" key="1">
    <source>
        <dbReference type="SAM" id="Phobius"/>
    </source>
</evidence>
<accession>A0A6A6QGC5</accession>
<protein>
    <submittedName>
        <fullName evidence="2">Uncharacterized protein</fullName>
    </submittedName>
</protein>
<keyword evidence="1" id="KW-1133">Transmembrane helix</keyword>
<proteinExistence type="predicted"/>
<feature type="transmembrane region" description="Helical" evidence="1">
    <location>
        <begin position="156"/>
        <end position="176"/>
    </location>
</feature>
<sequence length="227" mass="24942">MQSHHDWHSSSTFVMFMDNKARLEVPFCDEILDDRTFLKMLGHFYDLRKAEGGLIEALSAKSLARVDVIKLERGVAPGATQSTLQLGPHGSANRATYYFRNPEEITGDEIVTLLKKDAVPPNPTENRPERKVVIAPSAEQHLYALNMVRSWDMRMMSFLVLTPTVLSLLAGIIWTVVAVKAYDADVQTSAQTGFTVASYVVTTGALLIALVTFIDSQAGKGPRSGGD</sequence>
<name>A0A6A6QGC5_9PEZI</name>
<evidence type="ECO:0000313" key="3">
    <source>
        <dbReference type="Proteomes" id="UP000799750"/>
    </source>
</evidence>
<keyword evidence="1" id="KW-0472">Membrane</keyword>
<dbReference type="AlphaFoldDB" id="A0A6A6QGC5"/>
<reference evidence="2" key="1">
    <citation type="journal article" date="2020" name="Stud. Mycol.">
        <title>101 Dothideomycetes genomes: a test case for predicting lifestyles and emergence of pathogens.</title>
        <authorList>
            <person name="Haridas S."/>
            <person name="Albert R."/>
            <person name="Binder M."/>
            <person name="Bloem J."/>
            <person name="Labutti K."/>
            <person name="Salamov A."/>
            <person name="Andreopoulos B."/>
            <person name="Baker S."/>
            <person name="Barry K."/>
            <person name="Bills G."/>
            <person name="Bluhm B."/>
            <person name="Cannon C."/>
            <person name="Castanera R."/>
            <person name="Culley D."/>
            <person name="Daum C."/>
            <person name="Ezra D."/>
            <person name="Gonzalez J."/>
            <person name="Henrissat B."/>
            <person name="Kuo A."/>
            <person name="Liang C."/>
            <person name="Lipzen A."/>
            <person name="Lutzoni F."/>
            <person name="Magnuson J."/>
            <person name="Mondo S."/>
            <person name="Nolan M."/>
            <person name="Ohm R."/>
            <person name="Pangilinan J."/>
            <person name="Park H.-J."/>
            <person name="Ramirez L."/>
            <person name="Alfaro M."/>
            <person name="Sun H."/>
            <person name="Tritt A."/>
            <person name="Yoshinaga Y."/>
            <person name="Zwiers L.-H."/>
            <person name="Turgeon B."/>
            <person name="Goodwin S."/>
            <person name="Spatafora J."/>
            <person name="Crous P."/>
            <person name="Grigoriev I."/>
        </authorList>
    </citation>
    <scope>NUCLEOTIDE SEQUENCE</scope>
    <source>
        <strain evidence="2">CBS 269.34</strain>
    </source>
</reference>
<evidence type="ECO:0000313" key="2">
    <source>
        <dbReference type="EMBL" id="KAF2490683.1"/>
    </source>
</evidence>
<organism evidence="2 3">
    <name type="scientific">Lophium mytilinum</name>
    <dbReference type="NCBI Taxonomy" id="390894"/>
    <lineage>
        <taxon>Eukaryota</taxon>
        <taxon>Fungi</taxon>
        <taxon>Dikarya</taxon>
        <taxon>Ascomycota</taxon>
        <taxon>Pezizomycotina</taxon>
        <taxon>Dothideomycetes</taxon>
        <taxon>Pleosporomycetidae</taxon>
        <taxon>Mytilinidiales</taxon>
        <taxon>Mytilinidiaceae</taxon>
        <taxon>Lophium</taxon>
    </lineage>
</organism>
<feature type="transmembrane region" description="Helical" evidence="1">
    <location>
        <begin position="196"/>
        <end position="214"/>
    </location>
</feature>
<keyword evidence="3" id="KW-1185">Reference proteome</keyword>
<dbReference type="Proteomes" id="UP000799750">
    <property type="component" value="Unassembled WGS sequence"/>
</dbReference>